<accession>A0A1M6UU90</accession>
<keyword evidence="2" id="KW-1185">Reference proteome</keyword>
<dbReference type="AlphaFoldDB" id="A0A1M6UU90"/>
<sequence>MAQIIDQIVNISIQDAISGVTTTDVNTMALVGKAGSGKDSAVAGEFASSGDIGDAYGTDSELYAMGVKFFAQDSQPSKVVCIPAPDFAGALEAVKAASEKIAFYHICADADSPTLDNLKAFQDELADAKKVLHLQIPATEGHATEKSVMEGLSEYGANRIAVYLHDSGFSAGDEKKPASGEYLNVAIVANRCAADSARGTFAHKKCKSVTADSYGNSEYAELVGAGLNIYLTVSGEARLFMGTTCDASHFIDQVVKDDWIRFNVQSRIFALLGEANDGHGVNYDDAGIASVAASVSNVLSTAADTDHQYIMDGFSVDFRNYDYLKENYADDVRKRNLPLISGEYSRMNSIHTADRVTITVTL</sequence>
<proteinExistence type="predicted"/>
<name>A0A1M6UU90_9BACT</name>
<organism evidence="1 2">
    <name type="scientific">Fibrobacter intestinalis</name>
    <dbReference type="NCBI Taxonomy" id="28122"/>
    <lineage>
        <taxon>Bacteria</taxon>
        <taxon>Pseudomonadati</taxon>
        <taxon>Fibrobacterota</taxon>
        <taxon>Fibrobacteria</taxon>
        <taxon>Fibrobacterales</taxon>
        <taxon>Fibrobacteraceae</taxon>
        <taxon>Fibrobacter</taxon>
    </lineage>
</organism>
<protein>
    <recommendedName>
        <fullName evidence="3">Phage tail sheath protein</fullName>
    </recommendedName>
</protein>
<dbReference type="RefSeq" id="WP_073304452.1">
    <property type="nucleotide sequence ID" value="NZ_FRAW01000015.1"/>
</dbReference>
<evidence type="ECO:0008006" key="3">
    <source>
        <dbReference type="Google" id="ProtNLM"/>
    </source>
</evidence>
<dbReference type="Proteomes" id="UP000184275">
    <property type="component" value="Unassembled WGS sequence"/>
</dbReference>
<evidence type="ECO:0000313" key="1">
    <source>
        <dbReference type="EMBL" id="SHK72743.1"/>
    </source>
</evidence>
<dbReference type="EMBL" id="FRAW01000015">
    <property type="protein sequence ID" value="SHK72743.1"/>
    <property type="molecule type" value="Genomic_DNA"/>
</dbReference>
<reference evidence="2" key="1">
    <citation type="submission" date="2016-11" db="EMBL/GenBank/DDBJ databases">
        <authorList>
            <person name="Varghese N."/>
            <person name="Submissions S."/>
        </authorList>
    </citation>
    <scope>NUCLEOTIDE SEQUENCE [LARGE SCALE GENOMIC DNA]</scope>
    <source>
        <strain evidence="2">UWOS</strain>
    </source>
</reference>
<gene>
    <name evidence="1" type="ORF">SAMN05720469_11565</name>
</gene>
<evidence type="ECO:0000313" key="2">
    <source>
        <dbReference type="Proteomes" id="UP000184275"/>
    </source>
</evidence>